<protein>
    <submittedName>
        <fullName evidence="4">Potassium channel family protein</fullName>
    </submittedName>
</protein>
<dbReference type="PROSITE" id="PS51201">
    <property type="entry name" value="RCK_N"/>
    <property type="match status" value="1"/>
</dbReference>
<dbReference type="Gene3D" id="1.10.287.70">
    <property type="match status" value="1"/>
</dbReference>
<dbReference type="GO" id="GO:0006813">
    <property type="term" value="P:potassium ion transport"/>
    <property type="evidence" value="ECO:0007669"/>
    <property type="project" value="InterPro"/>
</dbReference>
<dbReference type="InterPro" id="IPR050721">
    <property type="entry name" value="Trk_Ktr_HKT_K-transport"/>
</dbReference>
<dbReference type="SUPFAM" id="SSF51735">
    <property type="entry name" value="NAD(P)-binding Rossmann-fold domains"/>
    <property type="match status" value="1"/>
</dbReference>
<keyword evidence="5" id="KW-1185">Reference proteome</keyword>
<comment type="subcellular location">
    <subcellularLocation>
        <location evidence="1">Cell membrane</location>
        <topology evidence="1">Multi-pass membrane protein</topology>
    </subcellularLocation>
</comment>
<evidence type="ECO:0000313" key="4">
    <source>
        <dbReference type="EMBL" id="QNM82759.1"/>
    </source>
</evidence>
<reference evidence="4 5" key="1">
    <citation type="submission" date="2020-08" db="EMBL/GenBank/DDBJ databases">
        <title>Sphingomonas sp. sand1-3 16S ribosomal RNA gene Genome sequencing and assembly.</title>
        <authorList>
            <person name="Kang M."/>
        </authorList>
    </citation>
    <scope>NUCLEOTIDE SEQUENCE [LARGE SCALE GENOMIC DNA]</scope>
    <source>
        <strain evidence="5">sand1-3</strain>
    </source>
</reference>
<organism evidence="4 5">
    <name type="scientific">Sphingomonas sabuli</name>
    <dbReference type="NCBI Taxonomy" id="2764186"/>
    <lineage>
        <taxon>Bacteria</taxon>
        <taxon>Pseudomonadati</taxon>
        <taxon>Pseudomonadota</taxon>
        <taxon>Alphaproteobacteria</taxon>
        <taxon>Sphingomonadales</taxon>
        <taxon>Sphingomonadaceae</taxon>
        <taxon>Sphingomonas</taxon>
    </lineage>
</organism>
<gene>
    <name evidence="4" type="ORF">H8M03_12360</name>
</gene>
<dbReference type="Proteomes" id="UP000515861">
    <property type="component" value="Chromosome"/>
</dbReference>
<dbReference type="InterPro" id="IPR013099">
    <property type="entry name" value="K_chnl_dom"/>
</dbReference>
<dbReference type="GO" id="GO:0005886">
    <property type="term" value="C:plasma membrane"/>
    <property type="evidence" value="ECO:0007669"/>
    <property type="project" value="UniProtKB-SubCell"/>
</dbReference>
<dbReference type="Pfam" id="PF07885">
    <property type="entry name" value="Ion_trans_2"/>
    <property type="match status" value="1"/>
</dbReference>
<dbReference type="GO" id="GO:0034220">
    <property type="term" value="P:monoatomic ion transmembrane transport"/>
    <property type="evidence" value="ECO:0007669"/>
    <property type="project" value="UniProtKB-KW"/>
</dbReference>
<feature type="transmembrane region" description="Helical" evidence="2">
    <location>
        <begin position="21"/>
        <end position="45"/>
    </location>
</feature>
<dbReference type="PANTHER" id="PTHR43833">
    <property type="entry name" value="POTASSIUM CHANNEL PROTEIN 2-RELATED-RELATED"/>
    <property type="match status" value="1"/>
</dbReference>
<proteinExistence type="predicted"/>
<accession>A0A7G9L2B0</accession>
<dbReference type="EMBL" id="CP060697">
    <property type="protein sequence ID" value="QNM82759.1"/>
    <property type="molecule type" value="Genomic_DNA"/>
</dbReference>
<feature type="domain" description="RCK N-terminal" evidence="3">
    <location>
        <begin position="131"/>
        <end position="250"/>
    </location>
</feature>
<evidence type="ECO:0000256" key="1">
    <source>
        <dbReference type="ARBA" id="ARBA00004651"/>
    </source>
</evidence>
<dbReference type="SUPFAM" id="SSF81324">
    <property type="entry name" value="Voltage-gated potassium channels"/>
    <property type="match status" value="1"/>
</dbReference>
<keyword evidence="4" id="KW-0813">Transport</keyword>
<evidence type="ECO:0000256" key="2">
    <source>
        <dbReference type="SAM" id="Phobius"/>
    </source>
</evidence>
<dbReference type="PANTHER" id="PTHR43833:SF9">
    <property type="entry name" value="POTASSIUM CHANNEL PROTEIN YUGO-RELATED"/>
    <property type="match status" value="1"/>
</dbReference>
<dbReference type="RefSeq" id="WP_187479714.1">
    <property type="nucleotide sequence ID" value="NZ_CP060697.1"/>
</dbReference>
<feature type="transmembrane region" description="Helical" evidence="2">
    <location>
        <begin position="91"/>
        <end position="114"/>
    </location>
</feature>
<dbReference type="InterPro" id="IPR003148">
    <property type="entry name" value="RCK_N"/>
</dbReference>
<evidence type="ECO:0000313" key="5">
    <source>
        <dbReference type="Proteomes" id="UP000515861"/>
    </source>
</evidence>
<dbReference type="KEGG" id="ssau:H8M03_12360"/>
<sequence>MRHRGKDLTHMTLRRKPSLRPWAQFAIRMLVLFSLLVLIIGFHWIERDSLHDNYDGEVNFTDVLYFTMISATTTGYGDIVPVTAKARLFDALIVTPIRIFFILVLAGTAYTFVIKKTWNNWVMKRIQRNLCDHIILAGHGVSNSKALDELLTRGVDPRTLVVIDPDPEALDRASECGVAVLQGDASRDETLRAAHVERAKALLISAGRDDSAILIVLTARKLSDKVNISVTIREGDNEDIARQAGADTVINPVSFAGLLLASSLQGPYRAEYLADLATSEGKVMLRERSITREEVGKPMNEIVTGQPVRLLRNGMPFAHDSAAALSLQEGDWILEIVDSA</sequence>
<keyword evidence="2" id="KW-0812">Transmembrane</keyword>
<dbReference type="Pfam" id="PF02254">
    <property type="entry name" value="TrkA_N"/>
    <property type="match status" value="1"/>
</dbReference>
<name>A0A7G9L2B0_9SPHN</name>
<dbReference type="InterPro" id="IPR036291">
    <property type="entry name" value="NAD(P)-bd_dom_sf"/>
</dbReference>
<keyword evidence="4" id="KW-0407">Ion channel</keyword>
<dbReference type="AlphaFoldDB" id="A0A7G9L2B0"/>
<keyword evidence="4" id="KW-0406">Ion transport</keyword>
<dbReference type="Gene3D" id="3.40.50.720">
    <property type="entry name" value="NAD(P)-binding Rossmann-like Domain"/>
    <property type="match status" value="1"/>
</dbReference>
<evidence type="ECO:0000259" key="3">
    <source>
        <dbReference type="PROSITE" id="PS51201"/>
    </source>
</evidence>
<keyword evidence="2" id="KW-1133">Transmembrane helix</keyword>
<keyword evidence="2" id="KW-0472">Membrane</keyword>